<keyword evidence="5" id="KW-0411">Iron-sulfur</keyword>
<feature type="domain" description="Cysteine-rich" evidence="6">
    <location>
        <begin position="275"/>
        <end position="328"/>
    </location>
</feature>
<feature type="domain" description="4Fe-4S ferredoxin-type" evidence="7">
    <location>
        <begin position="66"/>
        <end position="144"/>
    </location>
</feature>
<dbReference type="PANTHER" id="PTHR32479:SF19">
    <property type="entry name" value="ANAEROBIC GLYCEROL-3-PHOSPHATE DEHYDROGENASE SUBUNIT C"/>
    <property type="match status" value="1"/>
</dbReference>
<dbReference type="AlphaFoldDB" id="A0A4R6E6B0"/>
<dbReference type="PANTHER" id="PTHR32479">
    <property type="entry name" value="GLYCOLATE OXIDASE IRON-SULFUR SUBUNIT"/>
    <property type="match status" value="1"/>
</dbReference>
<evidence type="ECO:0000313" key="8">
    <source>
        <dbReference type="EMBL" id="TDN53457.1"/>
    </source>
</evidence>
<dbReference type="Pfam" id="PF13183">
    <property type="entry name" value="Fer4_8"/>
    <property type="match status" value="1"/>
</dbReference>
<dbReference type="GO" id="GO:0051539">
    <property type="term" value="F:4 iron, 4 sulfur cluster binding"/>
    <property type="evidence" value="ECO:0007669"/>
    <property type="project" value="UniProtKB-KW"/>
</dbReference>
<sequence>MVKDDIVGKTTAPTVSGSLRTQLDWSAYEGGGFGDSFGDPFGGFGMPAATASPGADNGYLRAAALCQGKGQCQRKDGAGVMCPSFRATDDPLHSTRGRAAALRELLEMESGAGEGIDFASPRVAEAMALCLGCKGCKRECPNGVDMALLRTEFLAQRAARLGVPRRDRLFAGIARQARGRALLRAIVALRNRLPLLAGWTERLFGIARDRSLPLPAARPFTPAASAAASDGREVLLLVDSFNRGFEPEVAQAALEVLQAAGYAVRVLAPAADDAEPRRSLCCGRSLLSYGLVEEARAEARRMMAALAPAIATGTPVIGLEPSCLYMLKDEYFSLGLGEAVGRLTPQVFLLEEFLASEQAAGRLKLALKPLPGPAALVHGHCHQKAQGGMEAVQAVLGLIPGFEFRLAEAGCCGMAGSFGLEAEHAALSRRIGEAALLPAVRAVAPGAPVLADGFSCRHQIRDGAGRRAEHVALLLRRALA</sequence>
<dbReference type="EMBL" id="SNVV01000005">
    <property type="protein sequence ID" value="TDN53457.1"/>
    <property type="molecule type" value="Genomic_DNA"/>
</dbReference>
<dbReference type="GO" id="GO:0016491">
    <property type="term" value="F:oxidoreductase activity"/>
    <property type="evidence" value="ECO:0007669"/>
    <property type="project" value="UniProtKB-ARBA"/>
</dbReference>
<gene>
    <name evidence="8" type="ORF">C7389_105132</name>
</gene>
<evidence type="ECO:0000256" key="5">
    <source>
        <dbReference type="ARBA" id="ARBA00023014"/>
    </source>
</evidence>
<dbReference type="InterPro" id="IPR004017">
    <property type="entry name" value="Cys_rich_dom"/>
</dbReference>
<dbReference type="InterPro" id="IPR017896">
    <property type="entry name" value="4Fe4S_Fe-S-bd"/>
</dbReference>
<keyword evidence="1" id="KW-0004">4Fe-4S</keyword>
<evidence type="ECO:0000259" key="7">
    <source>
        <dbReference type="Pfam" id="PF13183"/>
    </source>
</evidence>
<evidence type="ECO:0000259" key="6">
    <source>
        <dbReference type="Pfam" id="PF02754"/>
    </source>
</evidence>
<reference evidence="8 9" key="1">
    <citation type="submission" date="2019-03" db="EMBL/GenBank/DDBJ databases">
        <title>Genomic Encyclopedia of Type Strains, Phase IV (KMG-IV): sequencing the most valuable type-strain genomes for metagenomic binning, comparative biology and taxonomic classification.</title>
        <authorList>
            <person name="Goeker M."/>
        </authorList>
    </citation>
    <scope>NUCLEOTIDE SEQUENCE [LARGE SCALE GENOMIC DNA]</scope>
    <source>
        <strain evidence="8 9">DSM 12121</strain>
    </source>
</reference>
<proteinExistence type="predicted"/>
<accession>A0A4R6E6B0</accession>
<organism evidence="8 9">
    <name type="scientific">Azoarcus indigens</name>
    <dbReference type="NCBI Taxonomy" id="29545"/>
    <lineage>
        <taxon>Bacteria</taxon>
        <taxon>Pseudomonadati</taxon>
        <taxon>Pseudomonadota</taxon>
        <taxon>Betaproteobacteria</taxon>
        <taxon>Rhodocyclales</taxon>
        <taxon>Zoogloeaceae</taxon>
        <taxon>Azoarcus</taxon>
    </lineage>
</organism>
<protein>
    <submittedName>
        <fullName evidence="8">Uncharacterized protein</fullName>
    </submittedName>
</protein>
<evidence type="ECO:0000256" key="1">
    <source>
        <dbReference type="ARBA" id="ARBA00022485"/>
    </source>
</evidence>
<evidence type="ECO:0000256" key="4">
    <source>
        <dbReference type="ARBA" id="ARBA00023004"/>
    </source>
</evidence>
<evidence type="ECO:0000313" key="9">
    <source>
        <dbReference type="Proteomes" id="UP000295129"/>
    </source>
</evidence>
<comment type="caution">
    <text evidence="8">The sequence shown here is derived from an EMBL/GenBank/DDBJ whole genome shotgun (WGS) entry which is preliminary data.</text>
</comment>
<dbReference type="Proteomes" id="UP000295129">
    <property type="component" value="Unassembled WGS sequence"/>
</dbReference>
<keyword evidence="2" id="KW-0479">Metal-binding</keyword>
<keyword evidence="4" id="KW-0408">Iron</keyword>
<keyword evidence="3" id="KW-0677">Repeat</keyword>
<evidence type="ECO:0000256" key="2">
    <source>
        <dbReference type="ARBA" id="ARBA00022723"/>
    </source>
</evidence>
<name>A0A4R6E6B0_9RHOO</name>
<dbReference type="InterPro" id="IPR017900">
    <property type="entry name" value="4Fe4S_Fe_S_CS"/>
</dbReference>
<keyword evidence="9" id="KW-1185">Reference proteome</keyword>
<dbReference type="PROSITE" id="PS00198">
    <property type="entry name" value="4FE4S_FER_1"/>
    <property type="match status" value="1"/>
</dbReference>
<evidence type="ECO:0000256" key="3">
    <source>
        <dbReference type="ARBA" id="ARBA00022737"/>
    </source>
</evidence>
<dbReference type="GO" id="GO:0046872">
    <property type="term" value="F:metal ion binding"/>
    <property type="evidence" value="ECO:0007669"/>
    <property type="project" value="UniProtKB-KW"/>
</dbReference>
<dbReference type="SUPFAM" id="SSF46548">
    <property type="entry name" value="alpha-helical ferredoxin"/>
    <property type="match status" value="1"/>
</dbReference>
<dbReference type="Pfam" id="PF02754">
    <property type="entry name" value="CCG"/>
    <property type="match status" value="1"/>
</dbReference>